<dbReference type="KEGG" id="rht:NT26_1359"/>
<dbReference type="Proteomes" id="UP000010792">
    <property type="component" value="Chromosome"/>
</dbReference>
<dbReference type="OrthoDB" id="9950044at2"/>
<dbReference type="EMBL" id="FO082820">
    <property type="protein sequence ID" value="CCF19083.1"/>
    <property type="molecule type" value="Genomic_DNA"/>
</dbReference>
<dbReference type="RefSeq" id="WP_052637983.1">
    <property type="nucleotide sequence ID" value="NZ_FO082820.1"/>
</dbReference>
<gene>
    <name evidence="1" type="ORF">NT26_1359</name>
</gene>
<reference evidence="1 2" key="1">
    <citation type="journal article" date="2013" name="Genome Biol. Evol.">
        <title>Life in an arsenic-containing gold mine: genome and physiology of the autotrophic arsenite-oxidizing bacterium rhizobium sp. NT-26.</title>
        <authorList>
            <person name="Andres J."/>
            <person name="Arsene-Ploetze F."/>
            <person name="Barbe V."/>
            <person name="Brochier-Armanet C."/>
            <person name="Cleiss-Arnold J."/>
            <person name="Coppee J.Y."/>
            <person name="Dillies M.A."/>
            <person name="Geist"/>
            <person name="L"/>
            <person name="Joublin A."/>
            <person name="Koechler S."/>
            <person name="Lassalle F."/>
            <person name="Marchal M."/>
            <person name="Medigue C."/>
            <person name="Muller D."/>
            <person name="Nesme X."/>
            <person name="Plewniak F."/>
            <person name="Proux C."/>
            <person name="Ramirez-Bahena M.H."/>
            <person name="Schenowitz C."/>
            <person name="Sismeiro O."/>
            <person name="Vallenet D."/>
            <person name="Santini J.M."/>
            <person name="Bertin P.N."/>
        </authorList>
    </citation>
    <scope>NUCLEOTIDE SEQUENCE [LARGE SCALE GENOMIC DNA]</scope>
    <source>
        <strain evidence="1 2">NT-26</strain>
    </source>
</reference>
<evidence type="ECO:0000313" key="1">
    <source>
        <dbReference type="EMBL" id="CCF19083.1"/>
    </source>
</evidence>
<evidence type="ECO:0000313" key="2">
    <source>
        <dbReference type="Proteomes" id="UP000010792"/>
    </source>
</evidence>
<keyword evidence="2" id="KW-1185">Reference proteome</keyword>
<dbReference type="STRING" id="1125847.NT26_1359"/>
<dbReference type="AlphaFoldDB" id="L0ND91"/>
<sequence>MGAITNQDRAAIRKIFRKTKEETDRIIRQRGQPSVEQMPNIIASQNALRSCIEVIINECAPVDELYFGELAIRMASYFVSGVPVERQVDLLTAVIEGLPPAHARRLREGVVIKTGWVTDGVNHPNIPAESDIQ</sequence>
<organism evidence="1 2">
    <name type="scientific">Pseudorhizobium banfieldiae</name>
    <dbReference type="NCBI Taxonomy" id="1125847"/>
    <lineage>
        <taxon>Bacteria</taxon>
        <taxon>Pseudomonadati</taxon>
        <taxon>Pseudomonadota</taxon>
        <taxon>Alphaproteobacteria</taxon>
        <taxon>Hyphomicrobiales</taxon>
        <taxon>Rhizobiaceae</taxon>
        <taxon>Rhizobium/Agrobacterium group</taxon>
        <taxon>Pseudorhizobium</taxon>
    </lineage>
</organism>
<proteinExistence type="predicted"/>
<name>L0ND91_9HYPH</name>
<protein>
    <submittedName>
        <fullName evidence="1">Uncharacterized protein</fullName>
    </submittedName>
</protein>
<accession>L0ND91</accession>